<keyword evidence="3 10" id="KW-0812">Transmembrane</keyword>
<keyword evidence="13" id="KW-1185">Reference proteome</keyword>
<comment type="similarity">
    <text evidence="1">Belongs to the synaptobrevin family.</text>
</comment>
<dbReference type="Pfam" id="PF00957">
    <property type="entry name" value="Synaptobrevin"/>
    <property type="match status" value="1"/>
</dbReference>
<keyword evidence="6 10" id="KW-0472">Membrane</keyword>
<dbReference type="GO" id="GO:0016020">
    <property type="term" value="C:membrane"/>
    <property type="evidence" value="ECO:0007669"/>
    <property type="project" value="InterPro"/>
</dbReference>
<organism evidence="12 13">
    <name type="scientific">Papiliotrema laurentii</name>
    <name type="common">Cryptococcus laurentii</name>
    <dbReference type="NCBI Taxonomy" id="5418"/>
    <lineage>
        <taxon>Eukaryota</taxon>
        <taxon>Fungi</taxon>
        <taxon>Dikarya</taxon>
        <taxon>Basidiomycota</taxon>
        <taxon>Agaricomycotina</taxon>
        <taxon>Tremellomycetes</taxon>
        <taxon>Tremellales</taxon>
        <taxon>Rhynchogastremaceae</taxon>
        <taxon>Papiliotrema</taxon>
    </lineage>
</organism>
<evidence type="ECO:0000256" key="5">
    <source>
        <dbReference type="ARBA" id="ARBA00022989"/>
    </source>
</evidence>
<evidence type="ECO:0000256" key="2">
    <source>
        <dbReference type="ARBA" id="ARBA00022448"/>
    </source>
</evidence>
<feature type="region of interest" description="Disordered" evidence="9">
    <location>
        <begin position="149"/>
        <end position="169"/>
    </location>
</feature>
<evidence type="ECO:0000256" key="3">
    <source>
        <dbReference type="ARBA" id="ARBA00022692"/>
    </source>
</evidence>
<feature type="compositionally biased region" description="Basic and acidic residues" evidence="9">
    <location>
        <begin position="28"/>
        <end position="38"/>
    </location>
</feature>
<dbReference type="InterPro" id="IPR042855">
    <property type="entry name" value="V_SNARE_CC"/>
</dbReference>
<evidence type="ECO:0000256" key="6">
    <source>
        <dbReference type="ARBA" id="ARBA00023136"/>
    </source>
</evidence>
<keyword evidence="8" id="KW-0175">Coiled coil</keyword>
<evidence type="ECO:0000256" key="10">
    <source>
        <dbReference type="SAM" id="Phobius"/>
    </source>
</evidence>
<dbReference type="PRINTS" id="PR00219">
    <property type="entry name" value="SYNAPTOBREVN"/>
</dbReference>
<keyword evidence="2" id="KW-0813">Transport</keyword>
<accession>A0AAD9CW56</accession>
<dbReference type="AlphaFoldDB" id="A0AAD9CW56"/>
<evidence type="ECO:0000256" key="9">
    <source>
        <dbReference type="SAM" id="MobiDB-lite"/>
    </source>
</evidence>
<name>A0AAD9CW56_PAPLA</name>
<feature type="compositionally biased region" description="Low complexity" evidence="9">
    <location>
        <begin position="157"/>
        <end position="169"/>
    </location>
</feature>
<evidence type="ECO:0000313" key="12">
    <source>
        <dbReference type="EMBL" id="KAK1921834.1"/>
    </source>
</evidence>
<dbReference type="PANTHER" id="PTHR45701">
    <property type="entry name" value="SYNAPTOBREVIN FAMILY MEMBER"/>
    <property type="match status" value="1"/>
</dbReference>
<gene>
    <name evidence="12" type="ORF">DB88DRAFT_84518</name>
</gene>
<dbReference type="InterPro" id="IPR016444">
    <property type="entry name" value="Synaptobrevin/VAMP"/>
</dbReference>
<evidence type="ECO:0000256" key="1">
    <source>
        <dbReference type="ARBA" id="ARBA00008025"/>
    </source>
</evidence>
<evidence type="ECO:0000256" key="8">
    <source>
        <dbReference type="PROSITE-ProRule" id="PRU00290"/>
    </source>
</evidence>
<feature type="region of interest" description="Disordered" evidence="9">
    <location>
        <begin position="1"/>
        <end position="20"/>
    </location>
</feature>
<dbReference type="Gene3D" id="1.20.5.110">
    <property type="match status" value="1"/>
</dbReference>
<proteinExistence type="inferred from homology"/>
<dbReference type="SUPFAM" id="SSF58038">
    <property type="entry name" value="SNARE fusion complex"/>
    <property type="match status" value="1"/>
</dbReference>
<dbReference type="GO" id="GO:0015031">
    <property type="term" value="P:protein transport"/>
    <property type="evidence" value="ECO:0007669"/>
    <property type="project" value="UniProtKB-KW"/>
</dbReference>
<keyword evidence="4" id="KW-0653">Protein transport</keyword>
<evidence type="ECO:0000256" key="7">
    <source>
        <dbReference type="ARBA" id="ARBA00046280"/>
    </source>
</evidence>
<evidence type="ECO:0000259" key="11">
    <source>
        <dbReference type="PROSITE" id="PS50892"/>
    </source>
</evidence>
<comment type="caution">
    <text evidence="12">The sequence shown here is derived from an EMBL/GenBank/DDBJ whole genome shotgun (WGS) entry which is preliminary data.</text>
</comment>
<feature type="domain" description="V-SNARE coiled-coil homology" evidence="11">
    <location>
        <begin position="61"/>
        <end position="121"/>
    </location>
</feature>
<dbReference type="GO" id="GO:0012505">
    <property type="term" value="C:endomembrane system"/>
    <property type="evidence" value="ECO:0007669"/>
    <property type="project" value="UniProtKB-SubCell"/>
</dbReference>
<evidence type="ECO:0000256" key="4">
    <source>
        <dbReference type="ARBA" id="ARBA00022927"/>
    </source>
</evidence>
<protein>
    <submittedName>
        <fullName evidence="12">Synaptobrevin-domain-containing protein</fullName>
    </submittedName>
</protein>
<dbReference type="FunFam" id="1.20.5.110:FF:000004">
    <property type="entry name" value="Vesicle-associated membrane protein 7"/>
    <property type="match status" value="1"/>
</dbReference>
<dbReference type="InterPro" id="IPR001388">
    <property type="entry name" value="Synaptobrevin-like"/>
</dbReference>
<dbReference type="CDD" id="cd15843">
    <property type="entry name" value="R-SNARE"/>
    <property type="match status" value="1"/>
</dbReference>
<dbReference type="GO" id="GO:0005737">
    <property type="term" value="C:cytoplasm"/>
    <property type="evidence" value="ECO:0007669"/>
    <property type="project" value="UniProtKB-ARBA"/>
</dbReference>
<dbReference type="EMBL" id="JAODAN010000010">
    <property type="protein sequence ID" value="KAK1921834.1"/>
    <property type="molecule type" value="Genomic_DNA"/>
</dbReference>
<feature type="transmembrane region" description="Helical" evidence="10">
    <location>
        <begin position="125"/>
        <end position="144"/>
    </location>
</feature>
<feature type="region of interest" description="Disordered" evidence="9">
    <location>
        <begin position="28"/>
        <end position="56"/>
    </location>
</feature>
<reference evidence="12" key="1">
    <citation type="submission" date="2023-02" db="EMBL/GenBank/DDBJ databases">
        <title>Identification and recombinant expression of a fungal hydrolase from Papiliotrema laurentii that hydrolyzes apple cutin and clears colloidal polyester polyurethane.</title>
        <authorList>
            <consortium name="DOE Joint Genome Institute"/>
            <person name="Roman V.A."/>
            <person name="Bojanowski C."/>
            <person name="Crable B.R."/>
            <person name="Wagner D.N."/>
            <person name="Hung C.S."/>
            <person name="Nadeau L.J."/>
            <person name="Schratz L."/>
            <person name="Haridas S."/>
            <person name="Pangilinan J."/>
            <person name="Lipzen A."/>
            <person name="Na H."/>
            <person name="Yan M."/>
            <person name="Ng V."/>
            <person name="Grigoriev I.V."/>
            <person name="Spatafora J.W."/>
            <person name="Barlow D."/>
            <person name="Biffinger J."/>
            <person name="Kelley-Loughnane N."/>
            <person name="Varaljay V.A."/>
            <person name="Crookes-Goodson W.J."/>
        </authorList>
    </citation>
    <scope>NUCLEOTIDE SEQUENCE</scope>
    <source>
        <strain evidence="12">5307AH</strain>
    </source>
</reference>
<dbReference type="Proteomes" id="UP001182556">
    <property type="component" value="Unassembled WGS sequence"/>
</dbReference>
<comment type="subcellular location">
    <subcellularLocation>
        <location evidence="7">Endomembrane system</location>
        <topology evidence="7">Single-pass type IV membrane protein</topology>
    </subcellularLocation>
</comment>
<dbReference type="PROSITE" id="PS50892">
    <property type="entry name" value="V_SNARE"/>
    <property type="match status" value="1"/>
</dbReference>
<sequence length="169" mass="18513">MAEPYDPATEASLFRNTNPPAARLAAKDELLPAGRKDSYPTALANDTGDSGVKPPSEQMLKIKKTQEQIELVKDQLASNIEAIQERGERLDHLQDKTDHLTIQSLQFRKQATVVRRKMWWKNAKWTICLGILIIVIVAGAVGGVKGHEASEEHKAVSHTTAPSHTATAG</sequence>
<keyword evidence="5 10" id="KW-1133">Transmembrane helix</keyword>
<evidence type="ECO:0000313" key="13">
    <source>
        <dbReference type="Proteomes" id="UP001182556"/>
    </source>
</evidence>
<dbReference type="GO" id="GO:0016192">
    <property type="term" value="P:vesicle-mediated transport"/>
    <property type="evidence" value="ECO:0007669"/>
    <property type="project" value="InterPro"/>
</dbReference>